<gene>
    <name evidence="2" type="ORF">CR513_25349</name>
</gene>
<evidence type="ECO:0000259" key="1">
    <source>
        <dbReference type="Pfam" id="PF22936"/>
    </source>
</evidence>
<keyword evidence="3" id="KW-1185">Reference proteome</keyword>
<protein>
    <recommendedName>
        <fullName evidence="1">Retrovirus-related Pol polyprotein from transposon TNT 1-94-like beta-barrel domain-containing protein</fullName>
    </recommendedName>
</protein>
<organism evidence="2 3">
    <name type="scientific">Mucuna pruriens</name>
    <name type="common">Velvet bean</name>
    <name type="synonym">Dolichos pruriens</name>
    <dbReference type="NCBI Taxonomy" id="157652"/>
    <lineage>
        <taxon>Eukaryota</taxon>
        <taxon>Viridiplantae</taxon>
        <taxon>Streptophyta</taxon>
        <taxon>Embryophyta</taxon>
        <taxon>Tracheophyta</taxon>
        <taxon>Spermatophyta</taxon>
        <taxon>Magnoliopsida</taxon>
        <taxon>eudicotyledons</taxon>
        <taxon>Gunneridae</taxon>
        <taxon>Pentapetalae</taxon>
        <taxon>rosids</taxon>
        <taxon>fabids</taxon>
        <taxon>Fabales</taxon>
        <taxon>Fabaceae</taxon>
        <taxon>Papilionoideae</taxon>
        <taxon>50 kb inversion clade</taxon>
        <taxon>NPAAA clade</taxon>
        <taxon>indigoferoid/millettioid clade</taxon>
        <taxon>Phaseoleae</taxon>
        <taxon>Mucuna</taxon>
    </lineage>
</organism>
<dbReference type="Pfam" id="PF22936">
    <property type="entry name" value="Pol_BBD"/>
    <property type="match status" value="1"/>
</dbReference>
<dbReference type="Proteomes" id="UP000257109">
    <property type="component" value="Unassembled WGS sequence"/>
</dbReference>
<evidence type="ECO:0000313" key="3">
    <source>
        <dbReference type="Proteomes" id="UP000257109"/>
    </source>
</evidence>
<evidence type="ECO:0000313" key="2">
    <source>
        <dbReference type="EMBL" id="RDX92513.1"/>
    </source>
</evidence>
<comment type="caution">
    <text evidence="2">The sequence shown here is derived from an EMBL/GenBank/DDBJ whole genome shotgun (WGS) entry which is preliminary data.</text>
</comment>
<feature type="non-terminal residue" evidence="2">
    <location>
        <position position="1"/>
    </location>
</feature>
<dbReference type="EMBL" id="QJKJ01004858">
    <property type="protein sequence ID" value="RDX92513.1"/>
    <property type="molecule type" value="Genomic_DNA"/>
</dbReference>
<accession>A0A371GQ86</accession>
<sequence>MKPQELANTFIATVGYKIVDVLVVSNSKIEKDWVMDSGCTFHMCPRKDYFESLNLKEGGVVLLGNNKYVPKLKRSLIFISMFDNLEYTTQIEHDIIKTSNNDLVIAKGIKRNGLYILYDSTIITQLVVASQNQYDKTRL</sequence>
<dbReference type="InterPro" id="IPR054722">
    <property type="entry name" value="PolX-like_BBD"/>
</dbReference>
<name>A0A371GQ86_MUCPR</name>
<reference evidence="2" key="1">
    <citation type="submission" date="2018-05" db="EMBL/GenBank/DDBJ databases">
        <title>Draft genome of Mucuna pruriens seed.</title>
        <authorList>
            <person name="Nnadi N.E."/>
            <person name="Vos R."/>
            <person name="Hasami M.H."/>
            <person name="Devisetty U.K."/>
            <person name="Aguiy J.C."/>
        </authorList>
    </citation>
    <scope>NUCLEOTIDE SEQUENCE [LARGE SCALE GENOMIC DNA]</scope>
    <source>
        <strain evidence="2">JCA_2017</strain>
    </source>
</reference>
<dbReference type="AlphaFoldDB" id="A0A371GQ86"/>
<proteinExistence type="predicted"/>
<dbReference type="OrthoDB" id="1166159at2759"/>
<feature type="domain" description="Retrovirus-related Pol polyprotein from transposon TNT 1-94-like beta-barrel" evidence="1">
    <location>
        <begin position="33"/>
        <end position="84"/>
    </location>
</feature>